<dbReference type="EMBL" id="CP136892">
    <property type="protein sequence ID" value="WOL00078.1"/>
    <property type="molecule type" value="Genomic_DNA"/>
</dbReference>
<reference evidence="4 5" key="1">
    <citation type="submission" date="2023-10" db="EMBL/GenBank/DDBJ databases">
        <title>Chromosome-scale genome assembly provides insights into flower coloration mechanisms of Canna indica.</title>
        <authorList>
            <person name="Li C."/>
        </authorList>
    </citation>
    <scope>NUCLEOTIDE SEQUENCE [LARGE SCALE GENOMIC DNA]</scope>
    <source>
        <tissue evidence="4">Flower</tissue>
    </source>
</reference>
<feature type="region of interest" description="Disordered" evidence="2">
    <location>
        <begin position="731"/>
        <end position="754"/>
    </location>
</feature>
<feature type="coiled-coil region" evidence="1">
    <location>
        <begin position="1343"/>
        <end position="1384"/>
    </location>
</feature>
<gene>
    <name evidence="4" type="ORF">Cni_G08791</name>
</gene>
<feature type="region of interest" description="Disordered" evidence="2">
    <location>
        <begin position="201"/>
        <end position="330"/>
    </location>
</feature>
<organism evidence="4 5">
    <name type="scientific">Canna indica</name>
    <name type="common">Indian-shot</name>
    <dbReference type="NCBI Taxonomy" id="4628"/>
    <lineage>
        <taxon>Eukaryota</taxon>
        <taxon>Viridiplantae</taxon>
        <taxon>Streptophyta</taxon>
        <taxon>Embryophyta</taxon>
        <taxon>Tracheophyta</taxon>
        <taxon>Spermatophyta</taxon>
        <taxon>Magnoliopsida</taxon>
        <taxon>Liliopsida</taxon>
        <taxon>Zingiberales</taxon>
        <taxon>Cannaceae</taxon>
        <taxon>Canna</taxon>
    </lineage>
</organism>
<dbReference type="PANTHER" id="PTHR47270:SF3">
    <property type="entry name" value="HYPOTETICAL PROTEIN"/>
    <property type="match status" value="1"/>
</dbReference>
<feature type="coiled-coil region" evidence="1">
    <location>
        <begin position="1453"/>
        <end position="1501"/>
    </location>
</feature>
<accession>A0AAQ3K1D2</accession>
<feature type="coiled-coil region" evidence="1">
    <location>
        <begin position="818"/>
        <end position="873"/>
    </location>
</feature>
<sequence length="1506" mass="171542">MRASLPESLGSSTCTSSTSVFAGREPPEGPKPRAPQWRALGFHLEEAEEEGVRKGENMFKLHRHRSDRFGEKVEFKISNLQAIKVPKGWDKLFLSIVSVESGKTIVKTGKATVRSGNCQWTETESIWVSQDDTTKELEECQFKIVVSPASIRSSIIGEVTLNLEDHLSAGEAGPLFLPLNKCDSGTTLQVKIQCCSPNSRFRDGKSWKETSHLDQNNNDELDISDGSDNIFNRSINSSSSDHFGNPSYPDESGNRVTSFSASGSQRTSDSGHSLGRTKFSPGNSLNGEQYSGKQDSSGSHTSPTQGTHPRDEVSNRSFFNSRTSGSSVHNNQLQDMTAQTNENGTVKPSSDTSKDLLAAVEEIEELRGEVKMWERHSQQLKVHLANLKKENSKKSKHQEELDRQLSTVYNERTSLKLEVEQLKSVLEESMSKQTDVSSLKTEDMIRLQELEDELKLQKDTNADLTQQLGKAQESNIELVSILQELEEITEQQRLEIINLSQQSCLDEHDGQERSQKSLDNKAHWEREILSSRDQSDSIREVEMLKNKVEELEKDCAELTEENLDLLYKLKELSKDSEKGSHLHGALNEFDYQMSSSNSHHENASLKNQVHELEDELRRKSAMITALSDKFKDLEKASGDLEIEVQHYKDEASDLERKLYQRHQELEDKNIELAVLQQKLKLSLGTDMDGLNDTAMTGSKKLETFCLSDMQNVLSEMDKQIHLALAQAKNLNSNDSSNEENMSGTDADFSSPSTDLVSQKNQVEDIARNLHELNTLLRENVSRYNSTSHHQSSKIQEPEKAGKKTKGGGNIEDGCQAILLLKEQEIDRLQYSNKELEDLICNIQKEKCKLEEDLACLSRENNEMSKILEDVEHDLEEVTGSMEFYISTNKTLEKKSAELGNHKCELELHVYELEQESIELSERVSDLEAQLRYVTNEKESNRLELEDTRSLVADLKDEVEKQKGEMEMQREELKQKLQEAEKRVSEALEESNISRRSNSKLQATTESLIEECSSLQKLTADLKKQKLELHEHITRLEIELNESKKKNFDFSEQVEYLEVKLSSLLRDIASKAKSISSQFEQIFQDHKEHGERIEMAKVLLNKIKFETTVEVENLEIKLANLTAQMSSSHDEREKLALDVVHEASVLRSEKARLECSLQEIISKAELYETDLQTLQKESKNKSQGLVDLLNASKQSEEMLVAEIEHLKRIMDGVRSSEEKHRKIANDLELKHKTSEYEKQQLVEEISELKFQLQKLSQLQNPAIDLESSLDEANCEKQKLEEELKSVTKTLEELKAEKVCLIEKLSNIQKALSDGEDDTCKIALQEKLWKLESDPSVKEASCVCETELKNELNRIKRTNSEYQGKVQNLEEEVLKLREKVKIMEIELMVRKTSQDENISSEGDKKSYGLTEVPNGNKEVDHQLEILGTGNTKFLDENSTCEEQLKGVDCDNQEVLNENSDKISSLETELRDMKERYLHMSLQYAEVEAQREELVMQLKSVKKEKRWFS</sequence>
<keyword evidence="5" id="KW-1185">Reference proteome</keyword>
<feature type="coiled-coil region" evidence="1">
    <location>
        <begin position="356"/>
        <end position="502"/>
    </location>
</feature>
<evidence type="ECO:0000313" key="4">
    <source>
        <dbReference type="EMBL" id="WOL00078.1"/>
    </source>
</evidence>
<feature type="compositionally biased region" description="Basic and acidic residues" evidence="2">
    <location>
        <begin position="201"/>
        <end position="212"/>
    </location>
</feature>
<feature type="compositionally biased region" description="Low complexity" evidence="2">
    <location>
        <begin position="731"/>
        <end position="742"/>
    </location>
</feature>
<feature type="compositionally biased region" description="Low complexity" evidence="2">
    <location>
        <begin position="227"/>
        <end position="241"/>
    </location>
</feature>
<name>A0AAQ3K1D2_9LILI</name>
<keyword evidence="1" id="KW-0175">Coiled coil</keyword>
<feature type="coiled-coil region" evidence="1">
    <location>
        <begin position="1223"/>
        <end position="1309"/>
    </location>
</feature>
<feature type="coiled-coil region" evidence="1">
    <location>
        <begin position="1103"/>
        <end position="1130"/>
    </location>
</feature>
<evidence type="ECO:0000256" key="2">
    <source>
        <dbReference type="SAM" id="MobiDB-lite"/>
    </source>
</evidence>
<feature type="coiled-coil region" evidence="1">
    <location>
        <begin position="534"/>
        <end position="668"/>
    </location>
</feature>
<feature type="coiled-coil region" evidence="1">
    <location>
        <begin position="909"/>
        <end position="1045"/>
    </location>
</feature>
<dbReference type="Proteomes" id="UP001327560">
    <property type="component" value="Chromosome 3"/>
</dbReference>
<feature type="region of interest" description="Disordered" evidence="2">
    <location>
        <begin position="783"/>
        <end position="808"/>
    </location>
</feature>
<feature type="compositionally biased region" description="Polar residues" evidence="2">
    <location>
        <begin position="280"/>
        <end position="307"/>
    </location>
</feature>
<feature type="compositionally biased region" description="Polar residues" evidence="2">
    <location>
        <begin position="315"/>
        <end position="330"/>
    </location>
</feature>
<proteinExistence type="predicted"/>
<dbReference type="InterPro" id="IPR019448">
    <property type="entry name" value="NT-C2"/>
</dbReference>
<feature type="compositionally biased region" description="Polar residues" evidence="2">
    <location>
        <begin position="254"/>
        <end position="271"/>
    </location>
</feature>
<dbReference type="PROSITE" id="PS51840">
    <property type="entry name" value="C2_NT"/>
    <property type="match status" value="1"/>
</dbReference>
<feature type="domain" description="C2 NT-type" evidence="3">
    <location>
        <begin position="63"/>
        <end position="196"/>
    </location>
</feature>
<evidence type="ECO:0000259" key="3">
    <source>
        <dbReference type="PROSITE" id="PS51840"/>
    </source>
</evidence>
<protein>
    <submittedName>
        <fullName evidence="4">Early endosome antigen 1-like isoform X1</fullName>
    </submittedName>
</protein>
<evidence type="ECO:0000256" key="1">
    <source>
        <dbReference type="SAM" id="Coils"/>
    </source>
</evidence>
<feature type="compositionally biased region" description="Polar residues" evidence="2">
    <location>
        <begin position="783"/>
        <end position="794"/>
    </location>
</feature>
<evidence type="ECO:0000313" key="5">
    <source>
        <dbReference type="Proteomes" id="UP001327560"/>
    </source>
</evidence>
<feature type="region of interest" description="Disordered" evidence="2">
    <location>
        <begin position="1"/>
        <end position="35"/>
    </location>
</feature>
<dbReference type="PANTHER" id="PTHR47270">
    <property type="entry name" value="PROTEIN MLP1-LIKE"/>
    <property type="match status" value="1"/>
</dbReference>